<sequence length="127" mass="14467">MDYLKRTNTILISLVIILFSFAIIAFSKVVFNSMSGLEWGSVSDWVSTGSSIATTYIAFLAYKAAPNWFKQKTYEAGFNHVNNLISEYDSIEDNIQRLYWDVISIKPSNSRTSQTWGEIETLAYRAD</sequence>
<dbReference type="RefSeq" id="WP_320385850.1">
    <property type="nucleotide sequence ID" value="NZ_JARDVI010000002.1"/>
</dbReference>
<proteinExistence type="predicted"/>
<evidence type="ECO:0008006" key="4">
    <source>
        <dbReference type="Google" id="ProtNLM"/>
    </source>
</evidence>
<keyword evidence="1" id="KW-0812">Transmembrane</keyword>
<evidence type="ECO:0000256" key="1">
    <source>
        <dbReference type="SAM" id="Phobius"/>
    </source>
</evidence>
<dbReference type="Proteomes" id="UP001270266">
    <property type="component" value="Unassembled WGS sequence"/>
</dbReference>
<reference evidence="2 3" key="1">
    <citation type="submission" date="2023-02" db="EMBL/GenBank/DDBJ databases">
        <title>The draft genomes of Enterobacter strains.</title>
        <authorList>
            <person name="He Y."/>
            <person name="Feng Y."/>
            <person name="Zong Z."/>
        </authorList>
    </citation>
    <scope>NUCLEOTIDE SEQUENCE [LARGE SCALE GENOMIC DNA]</scope>
    <source>
        <strain evidence="2 3">170198</strain>
    </source>
</reference>
<keyword evidence="1" id="KW-1133">Transmembrane helix</keyword>
<feature type="transmembrane region" description="Helical" evidence="1">
    <location>
        <begin position="9"/>
        <end position="30"/>
    </location>
</feature>
<name>A0ABU5CZ79_9ENTR</name>
<comment type="caution">
    <text evidence="2">The sequence shown here is derived from an EMBL/GenBank/DDBJ whole genome shotgun (WGS) entry which is preliminary data.</text>
</comment>
<organism evidence="2 3">
    <name type="scientific">Enterobacter chinensis</name>
    <dbReference type="NCBI Taxonomy" id="3030997"/>
    <lineage>
        <taxon>Bacteria</taxon>
        <taxon>Pseudomonadati</taxon>
        <taxon>Pseudomonadota</taxon>
        <taxon>Gammaproteobacteria</taxon>
        <taxon>Enterobacterales</taxon>
        <taxon>Enterobacteriaceae</taxon>
        <taxon>Enterobacter</taxon>
    </lineage>
</organism>
<keyword evidence="1" id="KW-0472">Membrane</keyword>
<dbReference type="EMBL" id="JARDVI010000002">
    <property type="protein sequence ID" value="MDY0417017.1"/>
    <property type="molecule type" value="Genomic_DNA"/>
</dbReference>
<gene>
    <name evidence="2" type="ORF">PYW49_04930</name>
</gene>
<protein>
    <recommendedName>
        <fullName evidence="4">DUF4231 domain-containing protein</fullName>
    </recommendedName>
</protein>
<feature type="transmembrane region" description="Helical" evidence="1">
    <location>
        <begin position="42"/>
        <end position="62"/>
    </location>
</feature>
<evidence type="ECO:0000313" key="2">
    <source>
        <dbReference type="EMBL" id="MDY0417017.1"/>
    </source>
</evidence>
<keyword evidence="3" id="KW-1185">Reference proteome</keyword>
<evidence type="ECO:0000313" key="3">
    <source>
        <dbReference type="Proteomes" id="UP001270266"/>
    </source>
</evidence>
<accession>A0ABU5CZ79</accession>